<dbReference type="Gene3D" id="1.10.246.220">
    <property type="match status" value="1"/>
</dbReference>
<dbReference type="Proteomes" id="UP001346149">
    <property type="component" value="Unassembled WGS sequence"/>
</dbReference>
<accession>A0AAN7LY24</accession>
<feature type="domain" description="HTH myb-type" evidence="5">
    <location>
        <begin position="342"/>
        <end position="401"/>
    </location>
</feature>
<feature type="compositionally biased region" description="Polar residues" evidence="3">
    <location>
        <begin position="126"/>
        <end position="135"/>
    </location>
</feature>
<evidence type="ECO:0000256" key="3">
    <source>
        <dbReference type="SAM" id="MobiDB-lite"/>
    </source>
</evidence>
<dbReference type="InterPro" id="IPR001005">
    <property type="entry name" value="SANT/Myb"/>
</dbReference>
<keyword evidence="7" id="KW-1185">Reference proteome</keyword>
<dbReference type="PANTHER" id="PTHR47122">
    <property type="entry name" value="MYB-LIKE DNA-BINDING DOMAIN CONTAINING PROTEIN, EXPRESSED"/>
    <property type="match status" value="1"/>
</dbReference>
<feature type="domain" description="Myb-like" evidence="4">
    <location>
        <begin position="349"/>
        <end position="397"/>
    </location>
</feature>
<dbReference type="SMART" id="SM00717">
    <property type="entry name" value="SANT"/>
    <property type="match status" value="1"/>
</dbReference>
<dbReference type="SUPFAM" id="SSF46689">
    <property type="entry name" value="Homeodomain-like"/>
    <property type="match status" value="1"/>
</dbReference>
<feature type="compositionally biased region" description="Basic residues" evidence="3">
    <location>
        <begin position="403"/>
        <end position="412"/>
    </location>
</feature>
<reference evidence="6 7" key="1">
    <citation type="journal article" date="2023" name="Hortic Res">
        <title>Pangenome of water caltrop reveals structural variations and asymmetric subgenome divergence after allopolyploidization.</title>
        <authorList>
            <person name="Zhang X."/>
            <person name="Chen Y."/>
            <person name="Wang L."/>
            <person name="Yuan Y."/>
            <person name="Fang M."/>
            <person name="Shi L."/>
            <person name="Lu R."/>
            <person name="Comes H.P."/>
            <person name="Ma Y."/>
            <person name="Chen Y."/>
            <person name="Huang G."/>
            <person name="Zhou Y."/>
            <person name="Zheng Z."/>
            <person name="Qiu Y."/>
        </authorList>
    </citation>
    <scope>NUCLEOTIDE SEQUENCE [LARGE SCALE GENOMIC DNA]</scope>
    <source>
        <strain evidence="6">F231</strain>
    </source>
</reference>
<evidence type="ECO:0000256" key="2">
    <source>
        <dbReference type="ARBA" id="ARBA00023242"/>
    </source>
</evidence>
<organism evidence="6 7">
    <name type="scientific">Trapa natans</name>
    <name type="common">Water chestnut</name>
    <dbReference type="NCBI Taxonomy" id="22666"/>
    <lineage>
        <taxon>Eukaryota</taxon>
        <taxon>Viridiplantae</taxon>
        <taxon>Streptophyta</taxon>
        <taxon>Embryophyta</taxon>
        <taxon>Tracheophyta</taxon>
        <taxon>Spermatophyta</taxon>
        <taxon>Magnoliopsida</taxon>
        <taxon>eudicotyledons</taxon>
        <taxon>Gunneridae</taxon>
        <taxon>Pentapetalae</taxon>
        <taxon>rosids</taxon>
        <taxon>malvids</taxon>
        <taxon>Myrtales</taxon>
        <taxon>Lythraceae</taxon>
        <taxon>Trapa</taxon>
    </lineage>
</organism>
<dbReference type="AlphaFoldDB" id="A0AAN7LY24"/>
<protein>
    <submittedName>
        <fullName evidence="6">Uncharacterized protein</fullName>
    </submittedName>
</protein>
<feature type="compositionally biased region" description="Basic and acidic residues" evidence="3">
    <location>
        <begin position="116"/>
        <end position="125"/>
    </location>
</feature>
<evidence type="ECO:0000313" key="6">
    <source>
        <dbReference type="EMBL" id="KAK4788272.1"/>
    </source>
</evidence>
<comment type="subcellular location">
    <subcellularLocation>
        <location evidence="1">Nucleus</location>
    </subcellularLocation>
</comment>
<dbReference type="PANTHER" id="PTHR47122:SF8">
    <property type="entry name" value="MYB-LIKE DOMAIN-CONTAINING PROTEIN"/>
    <property type="match status" value="1"/>
</dbReference>
<proteinExistence type="predicted"/>
<dbReference type="Pfam" id="PF00249">
    <property type="entry name" value="Myb_DNA-binding"/>
    <property type="match status" value="1"/>
</dbReference>
<evidence type="ECO:0000256" key="1">
    <source>
        <dbReference type="ARBA" id="ARBA00004123"/>
    </source>
</evidence>
<comment type="caution">
    <text evidence="6">The sequence shown here is derived from an EMBL/GenBank/DDBJ whole genome shotgun (WGS) entry which is preliminary data.</text>
</comment>
<feature type="region of interest" description="Disordered" evidence="3">
    <location>
        <begin position="113"/>
        <end position="156"/>
    </location>
</feature>
<keyword evidence="2" id="KW-0539">Nucleus</keyword>
<dbReference type="PROSITE" id="PS51294">
    <property type="entry name" value="HTH_MYB"/>
    <property type="match status" value="1"/>
</dbReference>
<dbReference type="InterPro" id="IPR017930">
    <property type="entry name" value="Myb_dom"/>
</dbReference>
<evidence type="ECO:0000313" key="7">
    <source>
        <dbReference type="Proteomes" id="UP001346149"/>
    </source>
</evidence>
<sequence>MTDAAINDAFISIDMDDNNDIFTAEGGHHVSFLSAFEDEVMETEHAFLDVGHECDKDVVGGHLGFGTYDLEKCFGVGNISSAIVYDEMINGGPVDSSLNVGEEAEREFFDGMLQGTDKRTPHEQKLTPQTSNLESLDSKPTGGHSSDPYGPAGGSVLKLGLENELQTTAGVRKEQISTHIQDAESLAEEKPLGKRLHKPPRRYIEESVEPKSRSISGKKCRTYCRASKVKPSSVKFPKEPMKQLPNVGNGTLLSMHEEEPFARACIQVPFGLPVEEEQAKESPESLGMSIVLWQDPDNCTSNLSTISKERFDVECLSAPPKLLESAPKTNREDRTNVQKGNRRRKHHIPWTQSEVMKLIEGISHLGVGRWSKIKKLLFPSSKHRTSVDLKDKWRNLVKASKTQLRKKRKGTQGRKQLTHQAPEPVLRRVRELAKLQQLPEKTTVVRGFLSDKRLLLGGKFEV</sequence>
<feature type="region of interest" description="Disordered" evidence="3">
    <location>
        <begin position="400"/>
        <end position="423"/>
    </location>
</feature>
<dbReference type="GO" id="GO:0005634">
    <property type="term" value="C:nucleus"/>
    <property type="evidence" value="ECO:0007669"/>
    <property type="project" value="UniProtKB-SubCell"/>
</dbReference>
<dbReference type="PROSITE" id="PS50090">
    <property type="entry name" value="MYB_LIKE"/>
    <property type="match status" value="1"/>
</dbReference>
<evidence type="ECO:0000259" key="5">
    <source>
        <dbReference type="PROSITE" id="PS51294"/>
    </source>
</evidence>
<feature type="region of interest" description="Disordered" evidence="3">
    <location>
        <begin position="324"/>
        <end position="344"/>
    </location>
</feature>
<name>A0AAN7LY24_TRANT</name>
<dbReference type="InterPro" id="IPR009057">
    <property type="entry name" value="Homeodomain-like_sf"/>
</dbReference>
<dbReference type="EMBL" id="JAXQNO010000011">
    <property type="protein sequence ID" value="KAK4788272.1"/>
    <property type="molecule type" value="Genomic_DNA"/>
</dbReference>
<gene>
    <name evidence="6" type="ORF">SAY86_019591</name>
</gene>
<dbReference type="CDD" id="cd11660">
    <property type="entry name" value="SANT_TRF"/>
    <property type="match status" value="1"/>
</dbReference>
<evidence type="ECO:0000259" key="4">
    <source>
        <dbReference type="PROSITE" id="PS50090"/>
    </source>
</evidence>